<evidence type="ECO:0000313" key="2">
    <source>
        <dbReference type="EMBL" id="KAF2862639.1"/>
    </source>
</evidence>
<organism evidence="2 3">
    <name type="scientific">Piedraia hortae CBS 480.64</name>
    <dbReference type="NCBI Taxonomy" id="1314780"/>
    <lineage>
        <taxon>Eukaryota</taxon>
        <taxon>Fungi</taxon>
        <taxon>Dikarya</taxon>
        <taxon>Ascomycota</taxon>
        <taxon>Pezizomycotina</taxon>
        <taxon>Dothideomycetes</taxon>
        <taxon>Dothideomycetidae</taxon>
        <taxon>Capnodiales</taxon>
        <taxon>Piedraiaceae</taxon>
        <taxon>Piedraia</taxon>
    </lineage>
</organism>
<evidence type="ECO:0000313" key="3">
    <source>
        <dbReference type="Proteomes" id="UP000799421"/>
    </source>
</evidence>
<dbReference type="EMBL" id="MU005965">
    <property type="protein sequence ID" value="KAF2862639.1"/>
    <property type="molecule type" value="Genomic_DNA"/>
</dbReference>
<dbReference type="AlphaFoldDB" id="A0A6A7C6F0"/>
<protein>
    <submittedName>
        <fullName evidence="2">Uncharacterized protein</fullName>
    </submittedName>
</protein>
<sequence length="540" mass="58233">MFSTTRFKASGIIKASNGHQQNDNSPIFGTAATVPKTAKPTRRPATPGLGRTAHTPQRLRSKAKVAIRSAGHKAKAMVSKGQGIRLSSEPATHAMHQSVISYSSRPTTANSKLTTLSSVTPTITRTSPSGRNSQVVHPANHIPSTPPPRNNVRFSHPAVTNARMLSPQSIRSNGRQLPPSPQLDSIDSSAIPAAVRASVTDWNRLSGVERVKAINKVDGLGSLVPRKFLCALDEVAEDLDDEIQEDRADALSTLEGQHEINREAALSALEGKPNIQLDLPVFPADSETEFNRVDALSVLNGEHELNCEAALLALEGTPFNPKTTALSNDDTTSYELGYIPYSGEFSPDFDNGVPVFPVKHRKGGAYESQTYHPVKQGVASGTSRVNRVSRPNFANVVSGTDREYKEGGSLPQTRYSPPTGNRQHSMITPLPQTHYIPPTLTTQTHPTQGTQRAGLPTQPRPPQTPQALKRKAVGSSNQIPAPLGSHPMPMYPDDFKPRPIKVAKRPVDVNKPLPPSPGPRSPRRFTYGAVPGGGRCMFSV</sequence>
<reference evidence="2" key="1">
    <citation type="journal article" date="2020" name="Stud. Mycol.">
        <title>101 Dothideomycetes genomes: a test case for predicting lifestyles and emergence of pathogens.</title>
        <authorList>
            <person name="Haridas S."/>
            <person name="Albert R."/>
            <person name="Binder M."/>
            <person name="Bloem J."/>
            <person name="Labutti K."/>
            <person name="Salamov A."/>
            <person name="Andreopoulos B."/>
            <person name="Baker S."/>
            <person name="Barry K."/>
            <person name="Bills G."/>
            <person name="Bluhm B."/>
            <person name="Cannon C."/>
            <person name="Castanera R."/>
            <person name="Culley D."/>
            <person name="Daum C."/>
            <person name="Ezra D."/>
            <person name="Gonzalez J."/>
            <person name="Henrissat B."/>
            <person name="Kuo A."/>
            <person name="Liang C."/>
            <person name="Lipzen A."/>
            <person name="Lutzoni F."/>
            <person name="Magnuson J."/>
            <person name="Mondo S."/>
            <person name="Nolan M."/>
            <person name="Ohm R."/>
            <person name="Pangilinan J."/>
            <person name="Park H.-J."/>
            <person name="Ramirez L."/>
            <person name="Alfaro M."/>
            <person name="Sun H."/>
            <person name="Tritt A."/>
            <person name="Yoshinaga Y."/>
            <person name="Zwiers L.-H."/>
            <person name="Turgeon B."/>
            <person name="Goodwin S."/>
            <person name="Spatafora J."/>
            <person name="Crous P."/>
            <person name="Grigoriev I."/>
        </authorList>
    </citation>
    <scope>NUCLEOTIDE SEQUENCE</scope>
    <source>
        <strain evidence="2">CBS 480.64</strain>
    </source>
</reference>
<feature type="region of interest" description="Disordered" evidence="1">
    <location>
        <begin position="398"/>
        <end position="525"/>
    </location>
</feature>
<gene>
    <name evidence="2" type="ORF">K470DRAFT_268959</name>
</gene>
<keyword evidence="3" id="KW-1185">Reference proteome</keyword>
<feature type="compositionally biased region" description="Polar residues" evidence="1">
    <location>
        <begin position="121"/>
        <end position="135"/>
    </location>
</feature>
<feature type="compositionally biased region" description="Polar residues" evidence="1">
    <location>
        <begin position="410"/>
        <end position="426"/>
    </location>
</feature>
<name>A0A6A7C6F0_9PEZI</name>
<feature type="compositionally biased region" description="Low complexity" evidence="1">
    <location>
        <begin position="437"/>
        <end position="451"/>
    </location>
</feature>
<feature type="compositionally biased region" description="Polar residues" evidence="1">
    <location>
        <begin position="17"/>
        <end position="27"/>
    </location>
</feature>
<accession>A0A6A7C6F0</accession>
<dbReference type="Proteomes" id="UP000799421">
    <property type="component" value="Unassembled WGS sequence"/>
</dbReference>
<evidence type="ECO:0000256" key="1">
    <source>
        <dbReference type="SAM" id="MobiDB-lite"/>
    </source>
</evidence>
<feature type="region of interest" description="Disordered" evidence="1">
    <location>
        <begin position="121"/>
        <end position="151"/>
    </location>
</feature>
<feature type="region of interest" description="Disordered" evidence="1">
    <location>
        <begin position="1"/>
        <end position="60"/>
    </location>
</feature>
<proteinExistence type="predicted"/>